<keyword evidence="4" id="KW-1185">Reference proteome</keyword>
<evidence type="ECO:0000259" key="2">
    <source>
        <dbReference type="SMART" id="SM00062"/>
    </source>
</evidence>
<sequence>MALTQANPPWNFLDRGDHPIGYDADVANELARRLKIGQVDFVGSDFASFVGGIRADRFDIVISGQTITDQRRKQVDFSRPYAVNEVSVFVRNDNDAIAGVKDLAGKKVAVSEGTTQADFARTGIPDADVRTYKNATLGLTDLAQGRADAALVSRFLGAYLAQQKGLPVKPVGPTLQREVLGMSFRKGALPFKQAVDQAIDAMIADGTLSVISRRWLNGIDMAAELRKVPPNRYP</sequence>
<dbReference type="SUPFAM" id="SSF53850">
    <property type="entry name" value="Periplasmic binding protein-like II"/>
    <property type="match status" value="1"/>
</dbReference>
<evidence type="ECO:0000256" key="1">
    <source>
        <dbReference type="ARBA" id="ARBA00022729"/>
    </source>
</evidence>
<dbReference type="RefSeq" id="WP_204071657.1">
    <property type="nucleotide sequence ID" value="NZ_BAABHI010000012.1"/>
</dbReference>
<organism evidence="3 4">
    <name type="scientific">Planotetraspora phitsanulokensis</name>
    <dbReference type="NCBI Taxonomy" id="575192"/>
    <lineage>
        <taxon>Bacteria</taxon>
        <taxon>Bacillati</taxon>
        <taxon>Actinomycetota</taxon>
        <taxon>Actinomycetes</taxon>
        <taxon>Streptosporangiales</taxon>
        <taxon>Streptosporangiaceae</taxon>
        <taxon>Planotetraspora</taxon>
    </lineage>
</organism>
<dbReference type="SMART" id="SM00062">
    <property type="entry name" value="PBPb"/>
    <property type="match status" value="1"/>
</dbReference>
<dbReference type="Pfam" id="PF00497">
    <property type="entry name" value="SBP_bac_3"/>
    <property type="match status" value="1"/>
</dbReference>
<evidence type="ECO:0000313" key="4">
    <source>
        <dbReference type="Proteomes" id="UP000622547"/>
    </source>
</evidence>
<name>A0A8J3XCE8_9ACTN</name>
<reference evidence="3 4" key="1">
    <citation type="submission" date="2021-01" db="EMBL/GenBank/DDBJ databases">
        <title>Whole genome shotgun sequence of Planotetraspora phitsanulokensis NBRC 104273.</title>
        <authorList>
            <person name="Komaki H."/>
            <person name="Tamura T."/>
        </authorList>
    </citation>
    <scope>NUCLEOTIDE SEQUENCE [LARGE SCALE GENOMIC DNA]</scope>
    <source>
        <strain evidence="3 4">NBRC 104273</strain>
    </source>
</reference>
<dbReference type="AlphaFoldDB" id="A0A8J3XCE8"/>
<dbReference type="PANTHER" id="PTHR35936">
    <property type="entry name" value="MEMBRANE-BOUND LYTIC MUREIN TRANSGLYCOSYLASE F"/>
    <property type="match status" value="1"/>
</dbReference>
<evidence type="ECO:0000313" key="3">
    <source>
        <dbReference type="EMBL" id="GII35945.1"/>
    </source>
</evidence>
<protein>
    <submittedName>
        <fullName evidence="3">Cystine transporter subunit</fullName>
    </submittedName>
</protein>
<gene>
    <name evidence="3" type="ORF">Pph01_09480</name>
</gene>
<accession>A0A8J3XCE8</accession>
<feature type="domain" description="Solute-binding protein family 3/N-terminal" evidence="2">
    <location>
        <begin position="1"/>
        <end position="219"/>
    </location>
</feature>
<dbReference type="Gene3D" id="3.40.190.10">
    <property type="entry name" value="Periplasmic binding protein-like II"/>
    <property type="match status" value="2"/>
</dbReference>
<dbReference type="EMBL" id="BOOP01000003">
    <property type="protein sequence ID" value="GII35945.1"/>
    <property type="molecule type" value="Genomic_DNA"/>
</dbReference>
<dbReference type="InterPro" id="IPR001638">
    <property type="entry name" value="Solute-binding_3/MltF_N"/>
</dbReference>
<proteinExistence type="predicted"/>
<keyword evidence="1" id="KW-0732">Signal</keyword>
<comment type="caution">
    <text evidence="3">The sequence shown here is derived from an EMBL/GenBank/DDBJ whole genome shotgun (WGS) entry which is preliminary data.</text>
</comment>
<dbReference type="Proteomes" id="UP000622547">
    <property type="component" value="Unassembled WGS sequence"/>
</dbReference>